<accession>A0A1N6X494</accession>
<dbReference type="RefSeq" id="WP_076489793.1">
    <property type="nucleotide sequence ID" value="NZ_FTMS01000020.1"/>
</dbReference>
<proteinExistence type="predicted"/>
<gene>
    <name evidence="2" type="ORF">SAMN05920897_12019</name>
</gene>
<dbReference type="OrthoDB" id="9781505at2"/>
<dbReference type="CDD" id="cd00077">
    <property type="entry name" value="HDc"/>
    <property type="match status" value="1"/>
</dbReference>
<dbReference type="PANTHER" id="PTHR43155:SF2">
    <property type="entry name" value="CYCLIC DI-GMP PHOSPHODIESTERASE PA4108"/>
    <property type="match status" value="1"/>
</dbReference>
<feature type="domain" description="HD-GYP" evidence="1">
    <location>
        <begin position="120"/>
        <end position="316"/>
    </location>
</feature>
<dbReference type="SUPFAM" id="SSF109604">
    <property type="entry name" value="HD-domain/PDEase-like"/>
    <property type="match status" value="1"/>
</dbReference>
<dbReference type="SMART" id="SM00471">
    <property type="entry name" value="HDc"/>
    <property type="match status" value="1"/>
</dbReference>
<evidence type="ECO:0000259" key="1">
    <source>
        <dbReference type="PROSITE" id="PS51832"/>
    </source>
</evidence>
<dbReference type="InterPro" id="IPR037522">
    <property type="entry name" value="HD_GYP_dom"/>
</dbReference>
<dbReference type="AlphaFoldDB" id="A0A1N6X494"/>
<dbReference type="Pfam" id="PF13487">
    <property type="entry name" value="HD_5"/>
    <property type="match status" value="1"/>
</dbReference>
<dbReference type="Gene3D" id="1.10.3210.10">
    <property type="entry name" value="Hypothetical protein af1432"/>
    <property type="match status" value="1"/>
</dbReference>
<keyword evidence="3" id="KW-1185">Reference proteome</keyword>
<dbReference type="PROSITE" id="PS51832">
    <property type="entry name" value="HD_GYP"/>
    <property type="match status" value="1"/>
</dbReference>
<sequence length="381" mass="42965">MKKIPVDQIEAGQRFSRPVYIDEDNLFVPEGIPVRERDLARLRKWEITSLYCDGAEISEDPQAALNAFFLRAFTSPRQKAITANYNSLRSTVLEIFGRLRAEEAVEQDEVYRVVNRLLQLLDVHPNDVVQYMLYGMQGEAGEVENALNTAILAALVGRKMQLPRHRLILLVTAAVLHDVGMLRIPQEILSKEGKLTPEERRQIQTHPIYSYKIITREIGFPEEVGIPALQHQERWDGNGYPRRIARDSILLEARIIAVADSFVAMVSNKPYRLSMIGYTAIRNLLSDNGTRFDPDVLKVFIQVLGIYPIGSIVLLSDASVCRVLKNRSSAPLKPLVKVIIDADGREFVDDDGPEIDLGETKSVFIVRAVDANSLAAQHRNR</sequence>
<dbReference type="STRING" id="159291.SAMN05920897_12019"/>
<dbReference type="Proteomes" id="UP000186400">
    <property type="component" value="Unassembled WGS sequence"/>
</dbReference>
<evidence type="ECO:0000313" key="3">
    <source>
        <dbReference type="Proteomes" id="UP000186400"/>
    </source>
</evidence>
<dbReference type="PANTHER" id="PTHR43155">
    <property type="entry name" value="CYCLIC DI-GMP PHOSPHODIESTERASE PA4108-RELATED"/>
    <property type="match status" value="1"/>
</dbReference>
<dbReference type="InterPro" id="IPR003607">
    <property type="entry name" value="HD/PDEase_dom"/>
</dbReference>
<organism evidence="2 3">
    <name type="scientific">Alkalispirochaeta americana</name>
    <dbReference type="NCBI Taxonomy" id="159291"/>
    <lineage>
        <taxon>Bacteria</taxon>
        <taxon>Pseudomonadati</taxon>
        <taxon>Spirochaetota</taxon>
        <taxon>Spirochaetia</taxon>
        <taxon>Spirochaetales</taxon>
        <taxon>Spirochaetaceae</taxon>
        <taxon>Alkalispirochaeta</taxon>
    </lineage>
</organism>
<dbReference type="EMBL" id="FTMS01000020">
    <property type="protein sequence ID" value="SIQ97071.1"/>
    <property type="molecule type" value="Genomic_DNA"/>
</dbReference>
<reference evidence="2 3" key="1">
    <citation type="submission" date="2017-01" db="EMBL/GenBank/DDBJ databases">
        <authorList>
            <person name="Mah S.A."/>
            <person name="Swanson W.J."/>
            <person name="Moy G.W."/>
            <person name="Vacquier V.D."/>
        </authorList>
    </citation>
    <scope>NUCLEOTIDE SEQUENCE [LARGE SCALE GENOMIC DNA]</scope>
    <source>
        <strain evidence="2 3">ASpG1</strain>
    </source>
</reference>
<protein>
    <submittedName>
        <fullName evidence="2">HD-GYP domain, c-di-GMP phosphodiesterase class II (Or its inactivated variant)</fullName>
    </submittedName>
</protein>
<evidence type="ECO:0000313" key="2">
    <source>
        <dbReference type="EMBL" id="SIQ97071.1"/>
    </source>
</evidence>
<name>A0A1N6X494_9SPIO</name>